<evidence type="ECO:0000313" key="4">
    <source>
        <dbReference type="Proteomes" id="UP000703269"/>
    </source>
</evidence>
<dbReference type="SUPFAM" id="SSF51430">
    <property type="entry name" value="NAD(P)-linked oxidoreductase"/>
    <property type="match status" value="1"/>
</dbReference>
<dbReference type="PRINTS" id="PR00069">
    <property type="entry name" value="ALDKETRDTASE"/>
</dbReference>
<dbReference type="AlphaFoldDB" id="A0A9P3GEJ6"/>
<dbReference type="PANTHER" id="PTHR43625:SF40">
    <property type="entry name" value="ALDO-KETO REDUCTASE YAKC [NADP(+)]"/>
    <property type="match status" value="1"/>
</dbReference>
<evidence type="ECO:0000313" key="3">
    <source>
        <dbReference type="EMBL" id="GJE92894.1"/>
    </source>
</evidence>
<accession>A0A9P3GEJ6</accession>
<dbReference type="InterPro" id="IPR050791">
    <property type="entry name" value="Aldo-Keto_reductase"/>
</dbReference>
<comment type="caution">
    <text evidence="3">The sequence shown here is derived from an EMBL/GenBank/DDBJ whole genome shotgun (WGS) entry which is preliminary data.</text>
</comment>
<dbReference type="GO" id="GO:0005737">
    <property type="term" value="C:cytoplasm"/>
    <property type="evidence" value="ECO:0007669"/>
    <property type="project" value="TreeGrafter"/>
</dbReference>
<keyword evidence="4" id="KW-1185">Reference proteome</keyword>
<organism evidence="3 4">
    <name type="scientific">Phanerochaete sordida</name>
    <dbReference type="NCBI Taxonomy" id="48140"/>
    <lineage>
        <taxon>Eukaryota</taxon>
        <taxon>Fungi</taxon>
        <taxon>Dikarya</taxon>
        <taxon>Basidiomycota</taxon>
        <taxon>Agaricomycotina</taxon>
        <taxon>Agaricomycetes</taxon>
        <taxon>Polyporales</taxon>
        <taxon>Phanerochaetaceae</taxon>
        <taxon>Phanerochaete</taxon>
    </lineage>
</organism>
<dbReference type="OrthoDB" id="37537at2759"/>
<dbReference type="Proteomes" id="UP000703269">
    <property type="component" value="Unassembled WGS sequence"/>
</dbReference>
<proteinExistence type="predicted"/>
<reference evidence="3 4" key="1">
    <citation type="submission" date="2021-08" db="EMBL/GenBank/DDBJ databases">
        <title>Draft Genome Sequence of Phanerochaete sordida strain YK-624.</title>
        <authorList>
            <person name="Mori T."/>
            <person name="Dohra H."/>
            <person name="Suzuki T."/>
            <person name="Kawagishi H."/>
            <person name="Hirai H."/>
        </authorList>
    </citation>
    <scope>NUCLEOTIDE SEQUENCE [LARGE SCALE GENOMIC DNA]</scope>
    <source>
        <strain evidence="3 4">YK-624</strain>
    </source>
</reference>
<dbReference type="PANTHER" id="PTHR43625">
    <property type="entry name" value="AFLATOXIN B1 ALDEHYDE REDUCTASE"/>
    <property type="match status" value="1"/>
</dbReference>
<name>A0A9P3GEJ6_9APHY</name>
<gene>
    <name evidence="3" type="ORF">PsYK624_090520</name>
</gene>
<dbReference type="EMBL" id="BPQB01000029">
    <property type="protein sequence ID" value="GJE92894.1"/>
    <property type="molecule type" value="Genomic_DNA"/>
</dbReference>
<evidence type="ECO:0000259" key="2">
    <source>
        <dbReference type="Pfam" id="PF00248"/>
    </source>
</evidence>
<dbReference type="GO" id="GO:0016491">
    <property type="term" value="F:oxidoreductase activity"/>
    <property type="evidence" value="ECO:0007669"/>
    <property type="project" value="UniProtKB-KW"/>
</dbReference>
<dbReference type="InterPro" id="IPR020471">
    <property type="entry name" value="AKR"/>
</dbReference>
<dbReference type="InterPro" id="IPR023210">
    <property type="entry name" value="NADP_OxRdtase_dom"/>
</dbReference>
<feature type="domain" description="NADP-dependent oxidoreductase" evidence="2">
    <location>
        <begin position="20"/>
        <end position="311"/>
    </location>
</feature>
<evidence type="ECO:0000256" key="1">
    <source>
        <dbReference type="ARBA" id="ARBA00023002"/>
    </source>
</evidence>
<sequence length="337" mass="37020">MPATAPSKTRKIGNDAVTAIGYGAMGIAAFYGAIQPDEERLAVLDALYERGCTNWDTSNIYGDSEVLLGKWFKKTGKRSEIFLATKCGITGDPQRPVNGEPEYVKQCMQKSLERLGVDSVDLYYLHRPDPTVPIEKTVGAMAELVKEGKARYLGLSECTASGIRRAHAVHPIAAIQVEYSLFELGVESAQTDILRTARELGIAVVAYSPLGRGLLTGQYKSPDDFEPGDFRRTVPRYSKENFPKILELVDTVGAIGKKYGATPGQVALAWLLAQGEDIIPIPGTRKIKYLEENLGALDLKLEEEDVHAIRTLCDNLELGDRYDAGRMKLIMQDTPPL</sequence>
<keyword evidence="1" id="KW-0560">Oxidoreductase</keyword>
<dbReference type="InterPro" id="IPR036812">
    <property type="entry name" value="NAD(P)_OxRdtase_dom_sf"/>
</dbReference>
<protein>
    <submittedName>
        <fullName evidence="3">Aldo/keto reductase</fullName>
    </submittedName>
</protein>
<dbReference type="Gene3D" id="3.20.20.100">
    <property type="entry name" value="NADP-dependent oxidoreductase domain"/>
    <property type="match status" value="1"/>
</dbReference>
<dbReference type="Pfam" id="PF00248">
    <property type="entry name" value="Aldo_ket_red"/>
    <property type="match status" value="1"/>
</dbReference>